<accession>A0A831PIA8</accession>
<dbReference type="CDD" id="cd12797">
    <property type="entry name" value="M23_peptidase"/>
    <property type="match status" value="1"/>
</dbReference>
<dbReference type="InterPro" id="IPR011055">
    <property type="entry name" value="Dup_hybrid_motif"/>
</dbReference>
<dbReference type="EMBL" id="DSDK01000143">
    <property type="protein sequence ID" value="HDR50494.1"/>
    <property type="molecule type" value="Genomic_DNA"/>
</dbReference>
<feature type="domain" description="M23ase beta-sheet core" evidence="2">
    <location>
        <begin position="153"/>
        <end position="247"/>
    </location>
</feature>
<dbReference type="PANTHER" id="PTHR21666:SF289">
    <property type="entry name" value="L-ALA--D-GLU ENDOPEPTIDASE"/>
    <property type="match status" value="1"/>
</dbReference>
<keyword evidence="1" id="KW-0732">Signal</keyword>
<dbReference type="AlphaFoldDB" id="A0A831PIA8"/>
<dbReference type="GO" id="GO:0004222">
    <property type="term" value="F:metalloendopeptidase activity"/>
    <property type="evidence" value="ECO:0007669"/>
    <property type="project" value="TreeGrafter"/>
</dbReference>
<reference evidence="3" key="1">
    <citation type="journal article" date="2020" name="mSystems">
        <title>Genome- and Community-Level Interaction Insights into Carbon Utilization and Element Cycling Functions of Hydrothermarchaeota in Hydrothermal Sediment.</title>
        <authorList>
            <person name="Zhou Z."/>
            <person name="Liu Y."/>
            <person name="Xu W."/>
            <person name="Pan J."/>
            <person name="Luo Z.H."/>
            <person name="Li M."/>
        </authorList>
    </citation>
    <scope>NUCLEOTIDE SEQUENCE [LARGE SCALE GENOMIC DNA]</scope>
    <source>
        <strain evidence="3">SpSt-1217</strain>
    </source>
</reference>
<evidence type="ECO:0000313" key="3">
    <source>
        <dbReference type="EMBL" id="HDR50494.1"/>
    </source>
</evidence>
<proteinExistence type="predicted"/>
<dbReference type="InterPro" id="IPR050570">
    <property type="entry name" value="Cell_wall_metabolism_enzyme"/>
</dbReference>
<sequence>MKLTRLKVFTVTSLLSAVIVILVILLIATTGLREYIPGYPKAEYRQLLVQTALKIDSLENELYKRDQFFYGIQAIISGEVPEDNLMVESSVEPSTIEFTEFNHDSVFQDKLLAEQTSLSMGSSGNRRLSLSQIHFFVPVKGVITNRFNPAADHFGVDLVSEPNARISSVMDGTVIFAGWTVETGYVIYIQHDTDLVSAYKHNSQLLKSKGDRVQAGEAVAIIGNTGTLTTGPHLHFELWHNGSPLDPEQYIDF</sequence>
<protein>
    <submittedName>
        <fullName evidence="3">M23 family metallopeptidase</fullName>
    </submittedName>
</protein>
<dbReference type="Gene3D" id="2.70.70.10">
    <property type="entry name" value="Glucose Permease (Domain IIA)"/>
    <property type="match status" value="1"/>
</dbReference>
<comment type="caution">
    <text evidence="3">The sequence shown here is derived from an EMBL/GenBank/DDBJ whole genome shotgun (WGS) entry which is preliminary data.</text>
</comment>
<dbReference type="Pfam" id="PF01551">
    <property type="entry name" value="Peptidase_M23"/>
    <property type="match status" value="1"/>
</dbReference>
<evidence type="ECO:0000256" key="1">
    <source>
        <dbReference type="ARBA" id="ARBA00022729"/>
    </source>
</evidence>
<gene>
    <name evidence="3" type="ORF">ENN90_02575</name>
</gene>
<evidence type="ECO:0000259" key="2">
    <source>
        <dbReference type="Pfam" id="PF01551"/>
    </source>
</evidence>
<name>A0A831PIA8_9BACT</name>
<dbReference type="PANTHER" id="PTHR21666">
    <property type="entry name" value="PEPTIDASE-RELATED"/>
    <property type="match status" value="1"/>
</dbReference>
<dbReference type="Proteomes" id="UP000886047">
    <property type="component" value="Unassembled WGS sequence"/>
</dbReference>
<dbReference type="InterPro" id="IPR016047">
    <property type="entry name" value="M23ase_b-sheet_dom"/>
</dbReference>
<organism evidence="3">
    <name type="scientific">Mariniphaga anaerophila</name>
    <dbReference type="NCBI Taxonomy" id="1484053"/>
    <lineage>
        <taxon>Bacteria</taxon>
        <taxon>Pseudomonadati</taxon>
        <taxon>Bacteroidota</taxon>
        <taxon>Bacteroidia</taxon>
        <taxon>Marinilabiliales</taxon>
        <taxon>Prolixibacteraceae</taxon>
        <taxon>Mariniphaga</taxon>
    </lineage>
</organism>
<dbReference type="SUPFAM" id="SSF51261">
    <property type="entry name" value="Duplicated hybrid motif"/>
    <property type="match status" value="1"/>
</dbReference>